<dbReference type="SUPFAM" id="SSF46689">
    <property type="entry name" value="Homeodomain-like"/>
    <property type="match status" value="1"/>
</dbReference>
<accession>A0A2S7U478</accession>
<proteinExistence type="predicted"/>
<dbReference type="EMBL" id="MQWA01000001">
    <property type="protein sequence ID" value="PQJ28963.1"/>
    <property type="molecule type" value="Genomic_DNA"/>
</dbReference>
<keyword evidence="2" id="KW-1185">Reference proteome</keyword>
<organism evidence="1 2">
    <name type="scientific">Rubritalea profundi</name>
    <dbReference type="NCBI Taxonomy" id="1658618"/>
    <lineage>
        <taxon>Bacteria</taxon>
        <taxon>Pseudomonadati</taxon>
        <taxon>Verrucomicrobiota</taxon>
        <taxon>Verrucomicrobiia</taxon>
        <taxon>Verrucomicrobiales</taxon>
        <taxon>Rubritaleaceae</taxon>
        <taxon>Rubritalea</taxon>
    </lineage>
</organism>
<gene>
    <name evidence="1" type="ORF">BSZ32_11000</name>
</gene>
<evidence type="ECO:0000313" key="2">
    <source>
        <dbReference type="Proteomes" id="UP000239907"/>
    </source>
</evidence>
<dbReference type="Gene3D" id="1.10.10.10">
    <property type="entry name" value="Winged helix-like DNA-binding domain superfamily/Winged helix DNA-binding domain"/>
    <property type="match status" value="1"/>
</dbReference>
<dbReference type="InterPro" id="IPR009057">
    <property type="entry name" value="Homeodomain-like_sf"/>
</dbReference>
<dbReference type="InterPro" id="IPR036388">
    <property type="entry name" value="WH-like_DNA-bd_sf"/>
</dbReference>
<comment type="caution">
    <text evidence="1">The sequence shown here is derived from an EMBL/GenBank/DDBJ whole genome shotgun (WGS) entry which is preliminary data.</text>
</comment>
<dbReference type="Proteomes" id="UP000239907">
    <property type="component" value="Unassembled WGS sequence"/>
</dbReference>
<reference evidence="1 2" key="1">
    <citation type="submission" date="2016-12" db="EMBL/GenBank/DDBJ databases">
        <title>Study of bacterial adaptation to deep sea.</title>
        <authorList>
            <person name="Song J."/>
            <person name="Yoshizawa S."/>
            <person name="Kogure K."/>
        </authorList>
    </citation>
    <scope>NUCLEOTIDE SEQUENCE [LARGE SCALE GENOMIC DNA]</scope>
    <source>
        <strain evidence="1 2">SAORIC-165</strain>
    </source>
</reference>
<protein>
    <submittedName>
        <fullName evidence="1">Uncharacterized protein</fullName>
    </submittedName>
</protein>
<name>A0A2S7U478_9BACT</name>
<sequence>MKKVLRIRNSVVNCQKSGEGLSEISKKLKIPLQKVREIVKLYEERGETYLKNYSKPPLRIATSLTEDEKVELEEVLINSCAYKQKLKGGCKDVGHWTVVEFQALVLKMFGVRVPMSEGLIVLRGLGLSVVHHQESNAQLTNHTLWRDQISDEFKEWKKNVKPKQLTRRESRAVSLYKDPDHYSQMGRRNSAQQLFSKIRIKYQLTDSLVEHSYYVTEQLAKWEEKLQKKESK</sequence>
<evidence type="ECO:0000313" key="1">
    <source>
        <dbReference type="EMBL" id="PQJ28963.1"/>
    </source>
</evidence>
<dbReference type="AlphaFoldDB" id="A0A2S7U478"/>